<dbReference type="InParanoid" id="A0A1Y2ELZ0"/>
<evidence type="ECO:0000256" key="2">
    <source>
        <dbReference type="ARBA" id="ARBA00022723"/>
    </source>
</evidence>
<comment type="caution">
    <text evidence="8">The sequence shown here is derived from an EMBL/GenBank/DDBJ whole genome shotgun (WGS) entry which is preliminary data.</text>
</comment>
<dbReference type="CDD" id="cd00067">
    <property type="entry name" value="GAL4"/>
    <property type="match status" value="1"/>
</dbReference>
<protein>
    <submittedName>
        <fullName evidence="8">Fungal-specific transcription factor domain-domain-containing protein</fullName>
    </submittedName>
</protein>
<reference evidence="8 9" key="1">
    <citation type="submission" date="2016-07" db="EMBL/GenBank/DDBJ databases">
        <title>Pervasive Adenine N6-methylation of Active Genes in Fungi.</title>
        <authorList>
            <consortium name="DOE Joint Genome Institute"/>
            <person name="Mondo S.J."/>
            <person name="Dannebaum R.O."/>
            <person name="Kuo R.C."/>
            <person name="Labutti K."/>
            <person name="Haridas S."/>
            <person name="Kuo A."/>
            <person name="Salamov A."/>
            <person name="Ahrendt S.R."/>
            <person name="Lipzen A."/>
            <person name="Sullivan W."/>
            <person name="Andreopoulos W.B."/>
            <person name="Clum A."/>
            <person name="Lindquist E."/>
            <person name="Daum C."/>
            <person name="Ramamoorthy G.K."/>
            <person name="Gryganskyi A."/>
            <person name="Culley D."/>
            <person name="Magnuson J.K."/>
            <person name="James T.Y."/>
            <person name="O'Malley M.A."/>
            <person name="Stajich J.E."/>
            <person name="Spatafora J.W."/>
            <person name="Visel A."/>
            <person name="Grigoriev I.V."/>
        </authorList>
    </citation>
    <scope>NUCLEOTIDE SEQUENCE [LARGE SCALE GENOMIC DNA]</scope>
    <source>
        <strain evidence="8 9">62-1032</strain>
    </source>
</reference>
<dbReference type="InterPro" id="IPR036864">
    <property type="entry name" value="Zn2-C6_fun-type_DNA-bd_sf"/>
</dbReference>
<dbReference type="Pfam" id="PF04082">
    <property type="entry name" value="Fungal_trans"/>
    <property type="match status" value="1"/>
</dbReference>
<dbReference type="PANTHER" id="PTHR47338">
    <property type="entry name" value="ZN(II)2CYS6 TRANSCRIPTION FACTOR (EUROFUNG)-RELATED"/>
    <property type="match status" value="1"/>
</dbReference>
<feature type="region of interest" description="Disordered" evidence="6">
    <location>
        <begin position="413"/>
        <end position="436"/>
    </location>
</feature>
<dbReference type="Gene3D" id="4.10.240.10">
    <property type="entry name" value="Zn(2)-C6 fungal-type DNA-binding domain"/>
    <property type="match status" value="1"/>
</dbReference>
<dbReference type="STRING" id="106004.A0A1Y2ELZ0"/>
<dbReference type="SMART" id="SM00906">
    <property type="entry name" value="Fungal_trans"/>
    <property type="match status" value="1"/>
</dbReference>
<evidence type="ECO:0000313" key="8">
    <source>
        <dbReference type="EMBL" id="ORY72246.1"/>
    </source>
</evidence>
<keyword evidence="3" id="KW-0805">Transcription regulation</keyword>
<dbReference type="AlphaFoldDB" id="A0A1Y2ELZ0"/>
<accession>A0A1Y2ELZ0</accession>
<dbReference type="GO" id="GO:0003677">
    <property type="term" value="F:DNA binding"/>
    <property type="evidence" value="ECO:0007669"/>
    <property type="project" value="InterPro"/>
</dbReference>
<name>A0A1Y2ELZ0_9BASI</name>
<dbReference type="Proteomes" id="UP000193467">
    <property type="component" value="Unassembled WGS sequence"/>
</dbReference>
<dbReference type="EMBL" id="MCGR01000053">
    <property type="protein sequence ID" value="ORY72246.1"/>
    <property type="molecule type" value="Genomic_DNA"/>
</dbReference>
<dbReference type="SMART" id="SM00066">
    <property type="entry name" value="GAL4"/>
    <property type="match status" value="1"/>
</dbReference>
<evidence type="ECO:0000259" key="7">
    <source>
        <dbReference type="PROSITE" id="PS50048"/>
    </source>
</evidence>
<dbReference type="PROSITE" id="PS00463">
    <property type="entry name" value="ZN2_CY6_FUNGAL_1"/>
    <property type="match status" value="1"/>
</dbReference>
<evidence type="ECO:0000256" key="5">
    <source>
        <dbReference type="ARBA" id="ARBA00023242"/>
    </source>
</evidence>
<dbReference type="OrthoDB" id="2399539at2759"/>
<dbReference type="InterPro" id="IPR050815">
    <property type="entry name" value="TF_fung"/>
</dbReference>
<feature type="domain" description="Zn(2)-C6 fungal-type" evidence="7">
    <location>
        <begin position="142"/>
        <end position="172"/>
    </location>
</feature>
<evidence type="ECO:0000256" key="3">
    <source>
        <dbReference type="ARBA" id="ARBA00023015"/>
    </source>
</evidence>
<feature type="region of interest" description="Disordered" evidence="6">
    <location>
        <begin position="1"/>
        <end position="132"/>
    </location>
</feature>
<keyword evidence="9" id="KW-1185">Reference proteome</keyword>
<keyword evidence="2" id="KW-0479">Metal-binding</keyword>
<dbReference type="InterPro" id="IPR001138">
    <property type="entry name" value="Zn2Cys6_DnaBD"/>
</dbReference>
<dbReference type="PROSITE" id="PS50048">
    <property type="entry name" value="ZN2_CY6_FUNGAL_2"/>
    <property type="match status" value="1"/>
</dbReference>
<dbReference type="CDD" id="cd12148">
    <property type="entry name" value="fungal_TF_MHR"/>
    <property type="match status" value="1"/>
</dbReference>
<gene>
    <name evidence="8" type="ORF">BCR35DRAFT_294341</name>
</gene>
<evidence type="ECO:0000313" key="9">
    <source>
        <dbReference type="Proteomes" id="UP000193467"/>
    </source>
</evidence>
<evidence type="ECO:0000256" key="1">
    <source>
        <dbReference type="ARBA" id="ARBA00004123"/>
    </source>
</evidence>
<feature type="compositionally biased region" description="Polar residues" evidence="6">
    <location>
        <begin position="101"/>
        <end position="111"/>
    </location>
</feature>
<sequence length="826" mass="88652">MDPYGGYNPHQPGDDFTTTYRPLPPLPAHLHRIYHSNPPSPDPAPAPRPISSSAGSTPAADSDKASPNLNGNPLPPPTATASANNSAKKRDRGRAAERSEAGSSRVQSPANNGGAVGQEDATTKEGKAPAKRAKVGARASIACICCRKRKVRCSGEWPTCKFCEGRSIPCVYEGHPAEHGGPANPVSAAFGVGGLLSPSIDPILPPEATILAATDIFFLHNYDTFYFLHRPTLIESVKNGSAPKELVCCILAFAARFSQPLRELHPSSLTAASEHYAALATQVLSNPSTASGKASTSAQPASDPEISLIRCQCFLMLGLYECTASQENKGWLKIGYAIRMAQVLRLGFEDEDEGAGARVPPKDPLRSEIRRRTFWACFLLDRTVSDGKERPCSLKPPLPSALRMPSSDADFLASRPSQGARFDPDPPKWSLSAKTESVGKEPEADLYGLTLRVAEIWQRVATYIGSGGRNIDRRAPWLPESTFATLQRDLTTFDERLPAEQKYTESNLLAHNLIGQGRLFGMLHLLFSTSRLVLHRDYLPFLPPPNFKAGDGPVDGEPLCGEPVAPAGWWQTSFNHAAQASGTVADILGSTAGHGAMITHPFAGFAALASLTIHLHLKYWPQSSDTPVNNAFHIEQTTSILTALRDVYPIAAGWCDGMAKLQLLYYNLVRGVLDVDPAKVRASVVQLLRTVKEEDHSHSPTRPAVVTTTNAIPHLTNNASNPAGPQLLNPLNNNADVFAPPFPRTSSAPHNPSLGGTPALHSPLDLNTEFDFLLPAPGMDPFDLWGTGANGGWTDLNLLSSVDSAWGPAGGPGMWHQGGHAGQYYG</sequence>
<organism evidence="8 9">
    <name type="scientific">Leucosporidium creatinivorum</name>
    <dbReference type="NCBI Taxonomy" id="106004"/>
    <lineage>
        <taxon>Eukaryota</taxon>
        <taxon>Fungi</taxon>
        <taxon>Dikarya</taxon>
        <taxon>Basidiomycota</taxon>
        <taxon>Pucciniomycotina</taxon>
        <taxon>Microbotryomycetes</taxon>
        <taxon>Leucosporidiales</taxon>
        <taxon>Leucosporidium</taxon>
    </lineage>
</organism>
<comment type="subcellular location">
    <subcellularLocation>
        <location evidence="1">Nucleus</location>
    </subcellularLocation>
</comment>
<dbReference type="GO" id="GO:0008270">
    <property type="term" value="F:zinc ion binding"/>
    <property type="evidence" value="ECO:0007669"/>
    <property type="project" value="InterPro"/>
</dbReference>
<dbReference type="Pfam" id="PF00172">
    <property type="entry name" value="Zn_clus"/>
    <property type="match status" value="1"/>
</dbReference>
<dbReference type="GO" id="GO:0000981">
    <property type="term" value="F:DNA-binding transcription factor activity, RNA polymerase II-specific"/>
    <property type="evidence" value="ECO:0007669"/>
    <property type="project" value="InterPro"/>
</dbReference>
<dbReference type="GO" id="GO:0005634">
    <property type="term" value="C:nucleus"/>
    <property type="evidence" value="ECO:0007669"/>
    <property type="project" value="UniProtKB-SubCell"/>
</dbReference>
<dbReference type="PANTHER" id="PTHR47338:SF5">
    <property type="entry name" value="ZN(II)2CYS6 TRANSCRIPTION FACTOR (EUROFUNG)"/>
    <property type="match status" value="1"/>
</dbReference>
<dbReference type="InterPro" id="IPR007219">
    <property type="entry name" value="XnlR_reg_dom"/>
</dbReference>
<keyword evidence="4" id="KW-0804">Transcription</keyword>
<feature type="compositionally biased region" description="Pro residues" evidence="6">
    <location>
        <begin position="38"/>
        <end position="48"/>
    </location>
</feature>
<dbReference type="GO" id="GO:0006351">
    <property type="term" value="P:DNA-templated transcription"/>
    <property type="evidence" value="ECO:0007669"/>
    <property type="project" value="InterPro"/>
</dbReference>
<dbReference type="SUPFAM" id="SSF57701">
    <property type="entry name" value="Zn2/Cys6 DNA-binding domain"/>
    <property type="match status" value="1"/>
</dbReference>
<evidence type="ECO:0000256" key="6">
    <source>
        <dbReference type="SAM" id="MobiDB-lite"/>
    </source>
</evidence>
<keyword evidence="5" id="KW-0539">Nucleus</keyword>
<evidence type="ECO:0000256" key="4">
    <source>
        <dbReference type="ARBA" id="ARBA00023163"/>
    </source>
</evidence>
<proteinExistence type="predicted"/>